<proteinExistence type="predicted"/>
<accession>A0AA38HK00</accession>
<sequence>MLCVGLGGEYVASSLLTKGKRRKAGLPGVVFCKYHIFTVVSARKFYLPDWELFPSKYGREFVFKYILVFAKYSAELQQENLKEAEIEKEGLRFQLDNFPWATPTTSSRVIKSKYCERLLGYLK</sequence>
<protein>
    <submittedName>
        <fullName evidence="1">Uncharacterized protein</fullName>
    </submittedName>
</protein>
<dbReference type="EMBL" id="JALNTZ010002818">
    <property type="protein sequence ID" value="KAJ3616810.1"/>
    <property type="molecule type" value="Genomic_DNA"/>
</dbReference>
<evidence type="ECO:0000313" key="1">
    <source>
        <dbReference type="EMBL" id="KAJ3616810.1"/>
    </source>
</evidence>
<gene>
    <name evidence="1" type="ORF">Zmor_009011</name>
</gene>
<dbReference type="AlphaFoldDB" id="A0AA38HK00"/>
<reference evidence="1" key="1">
    <citation type="journal article" date="2023" name="G3 (Bethesda)">
        <title>Whole genome assemblies of Zophobas morio and Tenebrio molitor.</title>
        <authorList>
            <person name="Kaur S."/>
            <person name="Stinson S.A."/>
            <person name="diCenzo G.C."/>
        </authorList>
    </citation>
    <scope>NUCLEOTIDE SEQUENCE</scope>
    <source>
        <strain evidence="1">QUZm001</strain>
    </source>
</reference>
<organism evidence="1 2">
    <name type="scientific">Zophobas morio</name>
    <dbReference type="NCBI Taxonomy" id="2755281"/>
    <lineage>
        <taxon>Eukaryota</taxon>
        <taxon>Metazoa</taxon>
        <taxon>Ecdysozoa</taxon>
        <taxon>Arthropoda</taxon>
        <taxon>Hexapoda</taxon>
        <taxon>Insecta</taxon>
        <taxon>Pterygota</taxon>
        <taxon>Neoptera</taxon>
        <taxon>Endopterygota</taxon>
        <taxon>Coleoptera</taxon>
        <taxon>Polyphaga</taxon>
        <taxon>Cucujiformia</taxon>
        <taxon>Tenebrionidae</taxon>
        <taxon>Zophobas</taxon>
    </lineage>
</organism>
<keyword evidence="2" id="KW-1185">Reference proteome</keyword>
<evidence type="ECO:0000313" key="2">
    <source>
        <dbReference type="Proteomes" id="UP001168821"/>
    </source>
</evidence>
<name>A0AA38HK00_9CUCU</name>
<dbReference type="Proteomes" id="UP001168821">
    <property type="component" value="Unassembled WGS sequence"/>
</dbReference>
<comment type="caution">
    <text evidence="1">The sequence shown here is derived from an EMBL/GenBank/DDBJ whole genome shotgun (WGS) entry which is preliminary data.</text>
</comment>